<dbReference type="Proteomes" id="UP000294963">
    <property type="component" value="Unassembled WGS sequence"/>
</dbReference>
<gene>
    <name evidence="8" type="ORF">EC844_1334</name>
</gene>
<comment type="cofactor">
    <cofactor evidence="1">
        <name>Fe(2+)</name>
        <dbReference type="ChEBI" id="CHEBI:29033"/>
    </cofactor>
</comment>
<keyword evidence="4 8" id="KW-0223">Dioxygenase</keyword>
<evidence type="ECO:0000256" key="1">
    <source>
        <dbReference type="ARBA" id="ARBA00001954"/>
    </source>
</evidence>
<accession>A0A4R1XA67</accession>
<dbReference type="GO" id="GO:0046872">
    <property type="term" value="F:metal ion binding"/>
    <property type="evidence" value="ECO:0007669"/>
    <property type="project" value="UniProtKB-KW"/>
</dbReference>
<keyword evidence="6" id="KW-0408">Iron</keyword>
<dbReference type="SUPFAM" id="SSF51197">
    <property type="entry name" value="Clavaminate synthase-like"/>
    <property type="match status" value="1"/>
</dbReference>
<evidence type="ECO:0000256" key="2">
    <source>
        <dbReference type="ARBA" id="ARBA00005896"/>
    </source>
</evidence>
<evidence type="ECO:0000256" key="3">
    <source>
        <dbReference type="ARBA" id="ARBA00022723"/>
    </source>
</evidence>
<name>A0A4R1XA67_ACICA</name>
<keyword evidence="9" id="KW-1185">Reference proteome</keyword>
<keyword evidence="5" id="KW-0560">Oxidoreductase</keyword>
<dbReference type="InterPro" id="IPR003819">
    <property type="entry name" value="TauD/TfdA-like"/>
</dbReference>
<proteinExistence type="inferred from homology"/>
<evidence type="ECO:0000313" key="8">
    <source>
        <dbReference type="EMBL" id="TCM60444.1"/>
    </source>
</evidence>
<organism evidence="8 9">
    <name type="scientific">Acinetobacter calcoaceticus</name>
    <dbReference type="NCBI Taxonomy" id="471"/>
    <lineage>
        <taxon>Bacteria</taxon>
        <taxon>Pseudomonadati</taxon>
        <taxon>Pseudomonadota</taxon>
        <taxon>Gammaproteobacteria</taxon>
        <taxon>Moraxellales</taxon>
        <taxon>Moraxellaceae</taxon>
        <taxon>Acinetobacter</taxon>
        <taxon>Acinetobacter calcoaceticus/baumannii complex</taxon>
    </lineage>
</organism>
<evidence type="ECO:0000256" key="4">
    <source>
        <dbReference type="ARBA" id="ARBA00022964"/>
    </source>
</evidence>
<reference evidence="8 9" key="1">
    <citation type="submission" date="2019-03" db="EMBL/GenBank/DDBJ databases">
        <title>Genomic analyses of the natural microbiome of Caenorhabditis elegans.</title>
        <authorList>
            <person name="Samuel B."/>
        </authorList>
    </citation>
    <scope>NUCLEOTIDE SEQUENCE [LARGE SCALE GENOMIC DNA]</scope>
    <source>
        <strain evidence="8 9">JUb89</strain>
    </source>
</reference>
<evidence type="ECO:0000256" key="5">
    <source>
        <dbReference type="ARBA" id="ARBA00023002"/>
    </source>
</evidence>
<dbReference type="Gene3D" id="3.60.130.10">
    <property type="entry name" value="Clavaminate synthase-like"/>
    <property type="match status" value="1"/>
</dbReference>
<dbReference type="GO" id="GO:0005737">
    <property type="term" value="C:cytoplasm"/>
    <property type="evidence" value="ECO:0007669"/>
    <property type="project" value="TreeGrafter"/>
</dbReference>
<dbReference type="AlphaFoldDB" id="A0A4R1XA67"/>
<feature type="domain" description="TauD/TfdA-like" evidence="7">
    <location>
        <begin position="41"/>
        <end position="305"/>
    </location>
</feature>
<protein>
    <submittedName>
        <fullName evidence="8">Taurine dioxygenase</fullName>
    </submittedName>
</protein>
<dbReference type="FunFam" id="3.60.130.10:FF:000002">
    <property type="entry name" value="Alpha-ketoglutarate-dependent taurine dioxygenase"/>
    <property type="match status" value="1"/>
</dbReference>
<evidence type="ECO:0000256" key="6">
    <source>
        <dbReference type="ARBA" id="ARBA00023004"/>
    </source>
</evidence>
<keyword evidence="3" id="KW-0479">Metal-binding</keyword>
<evidence type="ECO:0000259" key="7">
    <source>
        <dbReference type="Pfam" id="PF02668"/>
    </source>
</evidence>
<dbReference type="InterPro" id="IPR042098">
    <property type="entry name" value="TauD-like_sf"/>
</dbReference>
<dbReference type="GO" id="GO:0016706">
    <property type="term" value="F:2-oxoglutarate-dependent dioxygenase activity"/>
    <property type="evidence" value="ECO:0007669"/>
    <property type="project" value="TreeGrafter"/>
</dbReference>
<comment type="caution">
    <text evidence="8">The sequence shown here is derived from an EMBL/GenBank/DDBJ whole genome shotgun (WGS) entry which is preliminary data.</text>
</comment>
<sequence length="343" mass="38708">MTNVIDKAVIDKAAVYDKAVMEKAAVNDKVVIDKPQQQFKVSPITGRIGAIIEGVALSGDLDQDTLQAIEQALLQYKVIFFRNQNHLDDQEQEAFAQLLGRPIKHPTLPTVDGTQYLLELDSKHGARANIWHTDVTFIDAYPKMSILRAVVVPERGGDTTWANTEAAYDDLPEMLKNLAHQLKAIHSNDFDYIAAKPNTDKETLGRYKNVFASTVYQTEHPLVRVHPQTGKRSLVLGFFFKYFSGLSKTESSRVFDIFQDRITQPENTLRWKWQVGDVAIWDNRATQHLAVNDYEDQHRVVRRVTLAGDIPVGIDGFRSHTIAPNLSEQQLEQAKIEAVLSSQ</sequence>
<evidence type="ECO:0000313" key="9">
    <source>
        <dbReference type="Proteomes" id="UP000294963"/>
    </source>
</evidence>
<dbReference type="PANTHER" id="PTHR30468">
    <property type="entry name" value="ALPHA-KETOGLUTARATE-DEPENDENT SULFONATE DIOXYGENASE"/>
    <property type="match status" value="1"/>
</dbReference>
<comment type="similarity">
    <text evidence="2">Belongs to the TfdA dioxygenase family.</text>
</comment>
<dbReference type="Pfam" id="PF02668">
    <property type="entry name" value="TauD"/>
    <property type="match status" value="1"/>
</dbReference>
<dbReference type="PANTHER" id="PTHR30468:SF5">
    <property type="entry name" value="ALPHA-KETOGLUTARATE-DEPENDENT SULFATE ESTER DIOXYGENASE"/>
    <property type="match status" value="1"/>
</dbReference>
<dbReference type="InterPro" id="IPR051323">
    <property type="entry name" value="AtsK-like"/>
</dbReference>
<dbReference type="EMBL" id="SLVJ01000033">
    <property type="protein sequence ID" value="TCM60444.1"/>
    <property type="molecule type" value="Genomic_DNA"/>
</dbReference>